<dbReference type="GO" id="GO:0006260">
    <property type="term" value="P:DNA replication"/>
    <property type="evidence" value="ECO:0007669"/>
    <property type="project" value="InterPro"/>
</dbReference>
<dbReference type="GO" id="GO:0006281">
    <property type="term" value="P:DNA repair"/>
    <property type="evidence" value="ECO:0007669"/>
    <property type="project" value="UniProtKB-KW"/>
</dbReference>
<dbReference type="Gene3D" id="1.10.10.1600">
    <property type="entry name" value="Bacterial DNA polymerase III alpha subunit, thumb domain"/>
    <property type="match status" value="1"/>
</dbReference>
<evidence type="ECO:0000256" key="2">
    <source>
        <dbReference type="ARBA" id="ARBA00022763"/>
    </source>
</evidence>
<sequence length="224" mass="25217">MGSLICYLIGLSHIDPLQHKLFLGRFLNEEMTSVPDIDLDFPREIREELILRVYDRFGPEHAALVCSFPTYKIRSAVRDVGKTLGLPEAELDKLAKRCEGGRARDLAEEMARLPEFRDKVNAPAWRDLVALAREIDGFPRHVSQHVGGMIISSRPLVELVPVMPAAVPGRVICQWDKDSVDDAGFIKIDFLALGMLSLVEECVELIAEHHGRYVDLSRIDFTDP</sequence>
<evidence type="ECO:0000313" key="5">
    <source>
        <dbReference type="EMBL" id="GAG32651.1"/>
    </source>
</evidence>
<dbReference type="InterPro" id="IPR004805">
    <property type="entry name" value="DnaE2/DnaE/PolC"/>
</dbReference>
<dbReference type="PANTHER" id="PTHR32294">
    <property type="entry name" value="DNA POLYMERASE III SUBUNIT ALPHA"/>
    <property type="match status" value="1"/>
</dbReference>
<feature type="non-terminal residue" evidence="5">
    <location>
        <position position="224"/>
    </location>
</feature>
<dbReference type="EMBL" id="BARS01046760">
    <property type="protein sequence ID" value="GAG32651.1"/>
    <property type="molecule type" value="Genomic_DNA"/>
</dbReference>
<feature type="domain" description="Bacterial DNA polymerase III alpha subunit NTPase" evidence="4">
    <location>
        <begin position="2"/>
        <end position="192"/>
    </location>
</feature>
<dbReference type="Pfam" id="PF07733">
    <property type="entry name" value="DNA_pol3_alpha"/>
    <property type="match status" value="1"/>
</dbReference>
<comment type="caution">
    <text evidence="5">The sequence shown here is derived from an EMBL/GenBank/DDBJ whole genome shotgun (WGS) entry which is preliminary data.</text>
</comment>
<dbReference type="AlphaFoldDB" id="X0Y6Y0"/>
<evidence type="ECO:0000259" key="4">
    <source>
        <dbReference type="Pfam" id="PF07733"/>
    </source>
</evidence>
<evidence type="ECO:0000256" key="3">
    <source>
        <dbReference type="ARBA" id="ARBA00023204"/>
    </source>
</evidence>
<proteinExistence type="predicted"/>
<protein>
    <recommendedName>
        <fullName evidence="4">Bacterial DNA polymerase III alpha subunit NTPase domain-containing protein</fullName>
    </recommendedName>
</protein>
<dbReference type="GO" id="GO:0008408">
    <property type="term" value="F:3'-5' exonuclease activity"/>
    <property type="evidence" value="ECO:0007669"/>
    <property type="project" value="InterPro"/>
</dbReference>
<evidence type="ECO:0000256" key="1">
    <source>
        <dbReference type="ARBA" id="ARBA00022490"/>
    </source>
</evidence>
<name>X0Y6Y0_9ZZZZ</name>
<accession>X0Y6Y0</accession>
<gene>
    <name evidence="5" type="ORF">S01H1_70327</name>
</gene>
<reference evidence="5" key="1">
    <citation type="journal article" date="2014" name="Front. Microbiol.">
        <title>High frequency of phylogenetically diverse reductive dehalogenase-homologous genes in deep subseafloor sedimentary metagenomes.</title>
        <authorList>
            <person name="Kawai M."/>
            <person name="Futagami T."/>
            <person name="Toyoda A."/>
            <person name="Takaki Y."/>
            <person name="Nishi S."/>
            <person name="Hori S."/>
            <person name="Arai W."/>
            <person name="Tsubouchi T."/>
            <person name="Morono Y."/>
            <person name="Uchiyama I."/>
            <person name="Ito T."/>
            <person name="Fujiyama A."/>
            <person name="Inagaki F."/>
            <person name="Takami H."/>
        </authorList>
    </citation>
    <scope>NUCLEOTIDE SEQUENCE</scope>
    <source>
        <strain evidence="5">Expedition CK06-06</strain>
    </source>
</reference>
<dbReference type="InterPro" id="IPR041931">
    <property type="entry name" value="DNA_pol3_alpha_thumb_dom"/>
</dbReference>
<dbReference type="PANTHER" id="PTHR32294:SF4">
    <property type="entry name" value="ERROR-PRONE DNA POLYMERASE"/>
    <property type="match status" value="1"/>
</dbReference>
<keyword evidence="1" id="KW-0963">Cytoplasm</keyword>
<organism evidence="5">
    <name type="scientific">marine sediment metagenome</name>
    <dbReference type="NCBI Taxonomy" id="412755"/>
    <lineage>
        <taxon>unclassified sequences</taxon>
        <taxon>metagenomes</taxon>
        <taxon>ecological metagenomes</taxon>
    </lineage>
</organism>
<keyword evidence="2" id="KW-0227">DNA damage</keyword>
<keyword evidence="3" id="KW-0234">DNA repair</keyword>
<dbReference type="InterPro" id="IPR011708">
    <property type="entry name" value="DNA_pol3_alpha_NTPase_dom"/>
</dbReference>